<dbReference type="EMBL" id="ANIX01003042">
    <property type="protein sequence ID" value="ETP08996.1"/>
    <property type="molecule type" value="Genomic_DNA"/>
</dbReference>
<dbReference type="Proteomes" id="UP000018958">
    <property type="component" value="Unassembled WGS sequence"/>
</dbReference>
<name>W2WES8_PHYNI</name>
<evidence type="ECO:0000313" key="2">
    <source>
        <dbReference type="Proteomes" id="UP000018958"/>
    </source>
</evidence>
<dbReference type="AlphaFoldDB" id="W2WES8"/>
<evidence type="ECO:0000313" key="1">
    <source>
        <dbReference type="EMBL" id="ETP08996.1"/>
    </source>
</evidence>
<comment type="caution">
    <text evidence="1">The sequence shown here is derived from an EMBL/GenBank/DDBJ whole genome shotgun (WGS) entry which is preliminary data.</text>
</comment>
<reference evidence="1 2" key="1">
    <citation type="submission" date="2013-11" db="EMBL/GenBank/DDBJ databases">
        <title>The Genome Sequence of Phytophthora parasitica CJ01A1.</title>
        <authorList>
            <consortium name="The Broad Institute Genomics Platform"/>
            <person name="Russ C."/>
            <person name="Tyler B."/>
            <person name="Panabieres F."/>
            <person name="Shan W."/>
            <person name="Tripathy S."/>
            <person name="Grunwald N."/>
            <person name="Machado M."/>
            <person name="Johnson C.S."/>
            <person name="Walker B."/>
            <person name="Young S.K."/>
            <person name="Zeng Q."/>
            <person name="Gargeya S."/>
            <person name="Fitzgerald M."/>
            <person name="Haas B."/>
            <person name="Abouelleil A."/>
            <person name="Allen A.W."/>
            <person name="Alvarado L."/>
            <person name="Arachchi H.M."/>
            <person name="Berlin A.M."/>
            <person name="Chapman S.B."/>
            <person name="Gainer-Dewar J."/>
            <person name="Goldberg J."/>
            <person name="Griggs A."/>
            <person name="Gujja S."/>
            <person name="Hansen M."/>
            <person name="Howarth C."/>
            <person name="Imamovic A."/>
            <person name="Ireland A."/>
            <person name="Larimer J."/>
            <person name="McCowan C."/>
            <person name="Murphy C."/>
            <person name="Pearson M."/>
            <person name="Poon T.W."/>
            <person name="Priest M."/>
            <person name="Roberts A."/>
            <person name="Saif S."/>
            <person name="Shea T."/>
            <person name="Sisk P."/>
            <person name="Sykes S."/>
            <person name="Wortman J."/>
            <person name="Nusbaum C."/>
            <person name="Birren B."/>
        </authorList>
    </citation>
    <scope>NUCLEOTIDE SEQUENCE [LARGE SCALE GENOMIC DNA]</scope>
    <source>
        <strain evidence="1 2">CJ01A1</strain>
    </source>
</reference>
<proteinExistence type="predicted"/>
<dbReference type="OrthoDB" id="126986at2759"/>
<organism evidence="1 2">
    <name type="scientific">Phytophthora nicotianae CJ01A1</name>
    <dbReference type="NCBI Taxonomy" id="1317063"/>
    <lineage>
        <taxon>Eukaryota</taxon>
        <taxon>Sar</taxon>
        <taxon>Stramenopiles</taxon>
        <taxon>Oomycota</taxon>
        <taxon>Peronosporomycetes</taxon>
        <taxon>Peronosporales</taxon>
        <taxon>Peronosporaceae</taxon>
        <taxon>Phytophthora</taxon>
    </lineage>
</organism>
<accession>W2WES8</accession>
<protein>
    <submittedName>
        <fullName evidence="1">Uncharacterized protein</fullName>
    </submittedName>
</protein>
<sequence>MSWVWMELLDKESTRYMMRKVDEWKASGSEETFMGWRDARDSASEAGTCLMDAFRCALYHLDRPNLITMEMWDEYEKTRPEAFAFGVSREDVTEFWKTLQR</sequence>
<gene>
    <name evidence="1" type="ORF">F441_15105</name>
</gene>